<evidence type="ECO:0000313" key="3">
    <source>
        <dbReference type="Proteomes" id="UP001057753"/>
    </source>
</evidence>
<keyword evidence="3" id="KW-1185">Reference proteome</keyword>
<evidence type="ECO:0000259" key="1">
    <source>
        <dbReference type="Pfam" id="PF04909"/>
    </source>
</evidence>
<comment type="caution">
    <text evidence="2">The sequence shown here is derived from an EMBL/GenBank/DDBJ whole genome shotgun (WGS) entry which is preliminary data.</text>
</comment>
<evidence type="ECO:0000313" key="2">
    <source>
        <dbReference type="EMBL" id="MCR6095002.1"/>
    </source>
</evidence>
<dbReference type="GO" id="GO:0016787">
    <property type="term" value="F:hydrolase activity"/>
    <property type="evidence" value="ECO:0007669"/>
    <property type="project" value="InterPro"/>
</dbReference>
<name>A0A9Q4AXM5_SALAG</name>
<dbReference type="AlphaFoldDB" id="A0A9Q4AXM5"/>
<gene>
    <name evidence="2" type="ORF">HXA33_00380</name>
</gene>
<protein>
    <submittedName>
        <fullName evidence="2">Amidohydrolase family protein</fullName>
    </submittedName>
</protein>
<accession>A0A9Q4AXM5</accession>
<organism evidence="2 3">
    <name type="scientific">Salipaludibacillus agaradhaerens</name>
    <name type="common">Bacillus agaradhaerens</name>
    <dbReference type="NCBI Taxonomy" id="76935"/>
    <lineage>
        <taxon>Bacteria</taxon>
        <taxon>Bacillati</taxon>
        <taxon>Bacillota</taxon>
        <taxon>Bacilli</taxon>
        <taxon>Bacillales</taxon>
        <taxon>Bacillaceae</taxon>
    </lineage>
</organism>
<dbReference type="Proteomes" id="UP001057753">
    <property type="component" value="Unassembled WGS sequence"/>
</dbReference>
<dbReference type="Gene3D" id="3.20.20.140">
    <property type="entry name" value="Metal-dependent hydrolases"/>
    <property type="match status" value="1"/>
</dbReference>
<dbReference type="Pfam" id="PF04909">
    <property type="entry name" value="Amidohydro_2"/>
    <property type="match status" value="1"/>
</dbReference>
<dbReference type="PANTHER" id="PTHR35563">
    <property type="entry name" value="BARREL METAL-DEPENDENT HYDROLASE, PUTATIVE (AFU_ORTHOLOGUE AFUA_1G16240)-RELATED"/>
    <property type="match status" value="1"/>
</dbReference>
<dbReference type="SUPFAM" id="SSF51556">
    <property type="entry name" value="Metallo-dependent hydrolases"/>
    <property type="match status" value="1"/>
</dbReference>
<dbReference type="InterPro" id="IPR052358">
    <property type="entry name" value="Aro_Compnd_Degr_Hydrolases"/>
</dbReference>
<dbReference type="InterPro" id="IPR006680">
    <property type="entry name" value="Amidohydro-rel"/>
</dbReference>
<reference evidence="2" key="1">
    <citation type="submission" date="2020-06" db="EMBL/GenBank/DDBJ databases">
        <title>Insight into the genomes of haloalkaliphilic bacilli from Kenyan soda lakes.</title>
        <authorList>
            <person name="Mwirichia R."/>
            <person name="Villamizar G.C."/>
            <person name="Poehlein A."/>
            <person name="Mugweru J."/>
            <person name="Kipnyargis A."/>
            <person name="Kiplimo D."/>
            <person name="Orwa P."/>
            <person name="Daniel R."/>
        </authorList>
    </citation>
    <scope>NUCLEOTIDE SEQUENCE</scope>
    <source>
        <strain evidence="2">B1096_S55</strain>
    </source>
</reference>
<feature type="domain" description="Amidohydrolase-related" evidence="1">
    <location>
        <begin position="6"/>
        <end position="246"/>
    </location>
</feature>
<dbReference type="InterPro" id="IPR032466">
    <property type="entry name" value="Metal_Hydrolase"/>
</dbReference>
<proteinExistence type="predicted"/>
<dbReference type="PANTHER" id="PTHR35563:SF2">
    <property type="entry name" value="BARREL METAL-DEPENDENT HYDROLASE, PUTATIVE (AFU_ORTHOLOGUE AFUA_1G16240)-RELATED"/>
    <property type="match status" value="1"/>
</dbReference>
<dbReference type="EMBL" id="JABXYM010000001">
    <property type="protein sequence ID" value="MCR6095002.1"/>
    <property type="molecule type" value="Genomic_DNA"/>
</dbReference>
<sequence length="250" mass="28216">MRKMFDSHLHIIDPRFPLIKNQDFLPEPFTCQDYKERVDDLQIVGGAVVSGSFQGFDQSYLINALQALGKNFVGVTQLPYDISDEDILELNNVGVRALRFNVQRSGNDVLSKLSDAAKRIYELAGWHVELYIDSKYLPEIVTTLESLPAVSIDHLGLSKEGLKHLFYLVDKGVRVKATGFGRGDLDIEKTLKSIYAINPAALMFGTDLPSTRAKRPYDHSDIELVYNALSTSQAEKVLYKNALDWYLTKR</sequence>
<dbReference type="RefSeq" id="WP_257819627.1">
    <property type="nucleotide sequence ID" value="NZ_JABXYM010000001.1"/>
</dbReference>